<feature type="compositionally biased region" description="Acidic residues" evidence="1">
    <location>
        <begin position="257"/>
        <end position="283"/>
    </location>
</feature>
<dbReference type="PANTHER" id="PTHR38731">
    <property type="entry name" value="LIPL45-RELATED LIPOPROTEIN-RELATED"/>
    <property type="match status" value="1"/>
</dbReference>
<dbReference type="InterPro" id="IPR006860">
    <property type="entry name" value="FecR"/>
</dbReference>
<dbReference type="SUPFAM" id="SSF51126">
    <property type="entry name" value="Pectin lyase-like"/>
    <property type="match status" value="1"/>
</dbReference>
<feature type="region of interest" description="Disordered" evidence="1">
    <location>
        <begin position="228"/>
        <end position="293"/>
    </location>
</feature>
<evidence type="ECO:0000313" key="3">
    <source>
        <dbReference type="EMBL" id="MDT7042999.1"/>
    </source>
</evidence>
<evidence type="ECO:0000259" key="2">
    <source>
        <dbReference type="Pfam" id="PF04773"/>
    </source>
</evidence>
<name>A0ABU3K9J1_9BACT</name>
<dbReference type="InterPro" id="IPR012332">
    <property type="entry name" value="Autotransporter_pectin_lyase_C"/>
</dbReference>
<proteinExistence type="predicted"/>
<keyword evidence="4" id="KW-1185">Reference proteome</keyword>
<dbReference type="RefSeq" id="WP_313833476.1">
    <property type="nucleotide sequence ID" value="NZ_JAQOUE010000001.1"/>
</dbReference>
<dbReference type="Pfam" id="PF04773">
    <property type="entry name" value="FecR"/>
    <property type="match status" value="1"/>
</dbReference>
<reference evidence="3 4" key="1">
    <citation type="journal article" date="2023" name="ISME J.">
        <title>Cultivation and genomic characterization of novel and ubiquitous marine nitrite-oxidizing bacteria from the Nitrospirales.</title>
        <authorList>
            <person name="Mueller A.J."/>
            <person name="Daebeler A."/>
            <person name="Herbold C.W."/>
            <person name="Kirkegaard R.H."/>
            <person name="Daims H."/>
        </authorList>
    </citation>
    <scope>NUCLEOTIDE SEQUENCE [LARGE SCALE GENOMIC DNA]</scope>
    <source>
        <strain evidence="3 4">EB</strain>
    </source>
</reference>
<dbReference type="Gene3D" id="2.160.20.20">
    <property type="match status" value="1"/>
</dbReference>
<dbReference type="EMBL" id="JAQOUE010000001">
    <property type="protein sequence ID" value="MDT7042999.1"/>
    <property type="molecule type" value="Genomic_DNA"/>
</dbReference>
<organism evidence="3 4">
    <name type="scientific">Candidatus Nitronereus thalassa</name>
    <dbReference type="NCBI Taxonomy" id="3020898"/>
    <lineage>
        <taxon>Bacteria</taxon>
        <taxon>Pseudomonadati</taxon>
        <taxon>Nitrospirota</taxon>
        <taxon>Nitrospiria</taxon>
        <taxon>Nitrospirales</taxon>
        <taxon>Nitrospiraceae</taxon>
        <taxon>Candidatus Nitronereus</taxon>
    </lineage>
</organism>
<dbReference type="InterPro" id="IPR011050">
    <property type="entry name" value="Pectin_lyase_fold/virulence"/>
</dbReference>
<feature type="compositionally biased region" description="Low complexity" evidence="1">
    <location>
        <begin position="229"/>
        <end position="253"/>
    </location>
</feature>
<sequence>MPGFPKSFLLLLPAFLGLVCFIPSKSSASVPKPAGVVTQVAGHATLHRIGLAEPLPVKFKDRVFLQDKIHTQEKTFVRVLLGGKALVTVRELSVLTITEDVDHATIDIQSGIVGLSVARKRMKPGEYIEIRTPHAIAAVRGTTVLTQVTSLTNMAVLEGFIDIAGIATPTQTIQLTQLTALKATDQGLGQAGSLSAGEIKILQQHLQPDQNVAPEISPLSDVVANTQSEQAAALAEALAPQPQRKESQSQASKPESEESESSESEESEESEEDSELQAEESESGESSGGSSTTALVLSTQDLEIDLNVPPSRIFNGSRTFNTVTFSGGTTQGAGTLTVDGATTVTGGTNTVENPYHSKGQVNVNGGSINFKGGGTHEGGFTTSAGTTLEFGGGTHNIFNDVTGSGTVKVSAGAVNINNGTYNITGNSTSVTGGILSFNAASTLTSLGPLSVSGGLINFLSAEAVSLSSFDFSGGTISGTDTVTANGPTTVTGSGTKIIEVPFNNADTLTLESGTLRLLGNGSHTGNFDTKSGTTLEFGNGTQNLNGIDVSGEGEVNLAGGTFNTSGATTISNPFNNQGTVNVNEGSLTLQGEGAHTGDFSTAAGTTLEFGGGTHDLIGDVTGPGTVEVSAGAVNVNGGTYNVTGNSTAVSGGTLTFNAGATLTSLGPVSISNGGLMRLFANATHTNDFSILTGSTLEFGGGTHDLSGIDFLGLGTVNLTGGTFNTTGTTTMNNPFNNQGTVNVNEGSLTLQGDGTHTGSFTTADNTTLEFSGGTHDLTGDVTGPGTVEVSAGAVNVNGGTYSVTGNSTTVSGGTLTFNAGATLTSLGPVSISNGGLLRLFTGAIHTNTFNIGTGSTLEFGGGINEVAGSSLSGPGTVRVTGGELKTPGKLFELSADLQTENILFQQTGGFTNIGSAGNTGSDALQVGTHSLDAFGNLNPLFDISGGELTTDGVSGDLIQTLPGGGTVTAGGSILEISGTGSDAGKVTLKGTGSSILDVGGGDGNNVSLGNTAVVVREEATLDTAGTMNDNSNDVAVVSNQSELSVRGSVLAVSDSAAVEVERSVGRLDNGKLTTTNGGHVLEATGGTTTMGNSVLDMAGSTSKANISGSVIHATGGQINGPSGSNVVNVDAGTLTTGSGIIHAEGDDRIVLATGTADAIVDITSPDGTHDLGTAAFNLTGEDPQGGPLDTPLTKKDGGNNDVAVDQTLLRTSGATVSAKKLLVVDQALLDATATLFQILAGSDVTVDPGVGSGALDVSNMAIASSTMPLLSLDNSNMEITTGNLLTLAAMTNVTIGTAITSANLLDLNNSTISILNGLLADVSGTLTVHGLLASLNGTSSITVTNNIAPTHTIGGYPVHIANGGTITTGNGSTNLFVNTTDISVTAGGSLLRADGGTIHVEGEVMP</sequence>
<comment type="caution">
    <text evidence="3">The sequence shown here is derived from an EMBL/GenBank/DDBJ whole genome shotgun (WGS) entry which is preliminary data.</text>
</comment>
<gene>
    <name evidence="3" type="ORF">PPG34_11595</name>
</gene>
<evidence type="ECO:0000313" key="4">
    <source>
        <dbReference type="Proteomes" id="UP001250932"/>
    </source>
</evidence>
<dbReference type="Proteomes" id="UP001250932">
    <property type="component" value="Unassembled WGS sequence"/>
</dbReference>
<accession>A0ABU3K9J1</accession>
<protein>
    <submittedName>
        <fullName evidence="3">FecR domain-containing protein</fullName>
    </submittedName>
</protein>
<evidence type="ECO:0000256" key="1">
    <source>
        <dbReference type="SAM" id="MobiDB-lite"/>
    </source>
</evidence>
<feature type="domain" description="FecR protein" evidence="2">
    <location>
        <begin position="67"/>
        <end position="159"/>
    </location>
</feature>
<dbReference type="PANTHER" id="PTHR38731:SF1">
    <property type="entry name" value="FECR PROTEIN DOMAIN-CONTAINING PROTEIN"/>
    <property type="match status" value="1"/>
</dbReference>